<dbReference type="PROSITE" id="PS51462">
    <property type="entry name" value="NUDIX"/>
    <property type="match status" value="1"/>
</dbReference>
<evidence type="ECO:0000256" key="2">
    <source>
        <dbReference type="ARBA" id="ARBA00022801"/>
    </source>
</evidence>
<keyword evidence="2" id="KW-0378">Hydrolase</keyword>
<reference evidence="4 5" key="1">
    <citation type="journal article" date="2014" name="BMC Genomics">
        <title>Comparison of environmental and isolate Sulfobacillus genomes reveals diverse carbon, sulfur, nitrogen, and hydrogen metabolisms.</title>
        <authorList>
            <person name="Justice N.B."/>
            <person name="Norman A."/>
            <person name="Brown C.T."/>
            <person name="Singh A."/>
            <person name="Thomas B.C."/>
            <person name="Banfield J.F."/>
        </authorList>
    </citation>
    <scope>NUCLEOTIDE SEQUENCE [LARGE SCALE GENOMIC DNA]</scope>
    <source>
        <strain evidence="4">AMDSBA1</strain>
    </source>
</reference>
<protein>
    <recommendedName>
        <fullName evidence="3">Nudix hydrolase domain-containing protein</fullName>
    </recommendedName>
</protein>
<evidence type="ECO:0000313" key="4">
    <source>
        <dbReference type="EMBL" id="PSR30647.1"/>
    </source>
</evidence>
<evidence type="ECO:0000259" key="3">
    <source>
        <dbReference type="PROSITE" id="PS51462"/>
    </source>
</evidence>
<dbReference type="Proteomes" id="UP000242699">
    <property type="component" value="Unassembled WGS sequence"/>
</dbReference>
<dbReference type="PANTHER" id="PTHR43046:SF16">
    <property type="entry name" value="ADP-RIBOSE PYROPHOSPHATASE YJHB-RELATED"/>
    <property type="match status" value="1"/>
</dbReference>
<dbReference type="PANTHER" id="PTHR43046">
    <property type="entry name" value="GDP-MANNOSE MANNOSYL HYDROLASE"/>
    <property type="match status" value="1"/>
</dbReference>
<evidence type="ECO:0000256" key="1">
    <source>
        <dbReference type="ARBA" id="ARBA00001946"/>
    </source>
</evidence>
<evidence type="ECO:0000313" key="5">
    <source>
        <dbReference type="Proteomes" id="UP000242699"/>
    </source>
</evidence>
<feature type="domain" description="Nudix hydrolase" evidence="3">
    <location>
        <begin position="35"/>
        <end position="159"/>
    </location>
</feature>
<dbReference type="Pfam" id="PF00293">
    <property type="entry name" value="NUDIX"/>
    <property type="match status" value="1"/>
</dbReference>
<organism evidence="4 5">
    <name type="scientific">Sulfobacillus benefaciens</name>
    <dbReference type="NCBI Taxonomy" id="453960"/>
    <lineage>
        <taxon>Bacteria</taxon>
        <taxon>Bacillati</taxon>
        <taxon>Bacillota</taxon>
        <taxon>Clostridia</taxon>
        <taxon>Eubacteriales</taxon>
        <taxon>Clostridiales Family XVII. Incertae Sedis</taxon>
        <taxon>Sulfobacillus</taxon>
    </lineage>
</organism>
<sequence length="165" mass="19092">MQGIRRFLREIVFFLISRVFPKRFTQFLMYVTQPKFVVAVVVVLYHGNQILLLRHSYRPRHPWGLVTGWVKAGESPPRAALREVWEEIGVRVSELHCFYAEVVGMRHLEVGFWARIEGENAFHPSPDGEILESSWFSADDLPQGLLPAQIPIIQKAQAHRQRGFS</sequence>
<dbReference type="GO" id="GO:0016787">
    <property type="term" value="F:hydrolase activity"/>
    <property type="evidence" value="ECO:0007669"/>
    <property type="project" value="UniProtKB-KW"/>
</dbReference>
<dbReference type="PROSITE" id="PS00893">
    <property type="entry name" value="NUDIX_BOX"/>
    <property type="match status" value="1"/>
</dbReference>
<dbReference type="Gene3D" id="3.90.79.10">
    <property type="entry name" value="Nucleoside Triphosphate Pyrophosphohydrolase"/>
    <property type="match status" value="1"/>
</dbReference>
<name>A0A2T2X862_9FIRM</name>
<dbReference type="AlphaFoldDB" id="A0A2T2X862"/>
<gene>
    <name evidence="4" type="ORF">C7B43_04970</name>
</gene>
<accession>A0A2T2X862</accession>
<dbReference type="SUPFAM" id="SSF55811">
    <property type="entry name" value="Nudix"/>
    <property type="match status" value="1"/>
</dbReference>
<comment type="cofactor">
    <cofactor evidence="1">
        <name>Mg(2+)</name>
        <dbReference type="ChEBI" id="CHEBI:18420"/>
    </cofactor>
</comment>
<dbReference type="InterPro" id="IPR000086">
    <property type="entry name" value="NUDIX_hydrolase_dom"/>
</dbReference>
<dbReference type="EMBL" id="PXYT01000008">
    <property type="protein sequence ID" value="PSR30647.1"/>
    <property type="molecule type" value="Genomic_DNA"/>
</dbReference>
<comment type="caution">
    <text evidence="4">The sequence shown here is derived from an EMBL/GenBank/DDBJ whole genome shotgun (WGS) entry which is preliminary data.</text>
</comment>
<dbReference type="InterPro" id="IPR015797">
    <property type="entry name" value="NUDIX_hydrolase-like_dom_sf"/>
</dbReference>
<proteinExistence type="predicted"/>
<dbReference type="InterPro" id="IPR020084">
    <property type="entry name" value="NUDIX_hydrolase_CS"/>
</dbReference>